<dbReference type="InterPro" id="IPR013083">
    <property type="entry name" value="Znf_RING/FYVE/PHD"/>
</dbReference>
<protein>
    <submittedName>
        <fullName evidence="3">Uncharacterized protein</fullName>
    </submittedName>
</protein>
<proteinExistence type="predicted"/>
<comment type="caution">
    <text evidence="3">The sequence shown here is derived from an EMBL/GenBank/DDBJ whole genome shotgun (WGS) entry which is preliminary data.</text>
</comment>
<sequence length="226" mass="25625">MGPTALCEHCSKKLTLFTKRRRCRHCRAVVCRGCYEPHAVARHPNTAALSSGVDDDDVHFTSPTNAEEESGRGSSFREFQDESTADLLDGADDGEGVDGEENDDEDEEDGGEEEMMMGLQYGRRASYEEEETQFREFVQIQHAVEKWTRKELDIKRQERSSKQLGAIYVTKPVPNLRSVREYQLRELFGITYGVFVTLIVWCIGGIGLLVYLHFRTRLASTLAYSA</sequence>
<keyword evidence="4" id="KW-1185">Reference proteome</keyword>
<reference evidence="3" key="1">
    <citation type="submission" date="2019-03" db="EMBL/GenBank/DDBJ databases">
        <title>Long read genome sequence of the mycoparasitic Pythium oligandrum ATCC 38472 isolated from sugarbeet rhizosphere.</title>
        <authorList>
            <person name="Gaulin E."/>
        </authorList>
    </citation>
    <scope>NUCLEOTIDE SEQUENCE</scope>
    <source>
        <strain evidence="3">ATCC 38472_TT</strain>
    </source>
</reference>
<dbReference type="InterPro" id="IPR011011">
    <property type="entry name" value="Znf_FYVE_PHD"/>
</dbReference>
<keyword evidence="2" id="KW-0472">Membrane</keyword>
<dbReference type="SUPFAM" id="SSF57903">
    <property type="entry name" value="FYVE/PHD zinc finger"/>
    <property type="match status" value="1"/>
</dbReference>
<evidence type="ECO:0000256" key="2">
    <source>
        <dbReference type="SAM" id="Phobius"/>
    </source>
</evidence>
<organism evidence="3 4">
    <name type="scientific">Pythium oligandrum</name>
    <name type="common">Mycoparasitic fungus</name>
    <dbReference type="NCBI Taxonomy" id="41045"/>
    <lineage>
        <taxon>Eukaryota</taxon>
        <taxon>Sar</taxon>
        <taxon>Stramenopiles</taxon>
        <taxon>Oomycota</taxon>
        <taxon>Peronosporomycetes</taxon>
        <taxon>Pythiales</taxon>
        <taxon>Pythiaceae</taxon>
        <taxon>Pythium</taxon>
    </lineage>
</organism>
<keyword evidence="2" id="KW-1133">Transmembrane helix</keyword>
<dbReference type="Proteomes" id="UP000794436">
    <property type="component" value="Unassembled WGS sequence"/>
</dbReference>
<dbReference type="OrthoDB" id="161578at2759"/>
<keyword evidence="2" id="KW-0812">Transmembrane</keyword>
<dbReference type="Gene3D" id="3.30.40.10">
    <property type="entry name" value="Zinc/RING finger domain, C3HC4 (zinc finger)"/>
    <property type="match status" value="1"/>
</dbReference>
<accession>A0A8K1CFH5</accession>
<dbReference type="EMBL" id="SPLM01000075">
    <property type="protein sequence ID" value="TMW61886.1"/>
    <property type="molecule type" value="Genomic_DNA"/>
</dbReference>
<evidence type="ECO:0000256" key="1">
    <source>
        <dbReference type="SAM" id="MobiDB-lite"/>
    </source>
</evidence>
<name>A0A8K1CFH5_PYTOL</name>
<feature type="region of interest" description="Disordered" evidence="1">
    <location>
        <begin position="47"/>
        <end position="113"/>
    </location>
</feature>
<gene>
    <name evidence="3" type="ORF">Poli38472_010949</name>
</gene>
<dbReference type="CDD" id="cd00065">
    <property type="entry name" value="FYVE_like_SF"/>
    <property type="match status" value="1"/>
</dbReference>
<feature type="compositionally biased region" description="Acidic residues" evidence="1">
    <location>
        <begin position="81"/>
        <end position="113"/>
    </location>
</feature>
<evidence type="ECO:0000313" key="4">
    <source>
        <dbReference type="Proteomes" id="UP000794436"/>
    </source>
</evidence>
<feature type="transmembrane region" description="Helical" evidence="2">
    <location>
        <begin position="187"/>
        <end position="212"/>
    </location>
</feature>
<evidence type="ECO:0000313" key="3">
    <source>
        <dbReference type="EMBL" id="TMW61886.1"/>
    </source>
</evidence>
<dbReference type="AlphaFoldDB" id="A0A8K1CFH5"/>